<evidence type="ECO:0000313" key="2">
    <source>
        <dbReference type="Proteomes" id="UP000499080"/>
    </source>
</evidence>
<proteinExistence type="predicted"/>
<name>A0A4Y2K9B3_ARAVE</name>
<organism evidence="1 2">
    <name type="scientific">Araneus ventricosus</name>
    <name type="common">Orbweaver spider</name>
    <name type="synonym">Epeira ventricosa</name>
    <dbReference type="NCBI Taxonomy" id="182803"/>
    <lineage>
        <taxon>Eukaryota</taxon>
        <taxon>Metazoa</taxon>
        <taxon>Ecdysozoa</taxon>
        <taxon>Arthropoda</taxon>
        <taxon>Chelicerata</taxon>
        <taxon>Arachnida</taxon>
        <taxon>Araneae</taxon>
        <taxon>Araneomorphae</taxon>
        <taxon>Entelegynae</taxon>
        <taxon>Araneoidea</taxon>
        <taxon>Araneidae</taxon>
        <taxon>Araneus</taxon>
    </lineage>
</organism>
<reference evidence="1 2" key="1">
    <citation type="journal article" date="2019" name="Sci. Rep.">
        <title>Orb-weaving spider Araneus ventricosus genome elucidates the spidroin gene catalogue.</title>
        <authorList>
            <person name="Kono N."/>
            <person name="Nakamura H."/>
            <person name="Ohtoshi R."/>
            <person name="Moran D.A.P."/>
            <person name="Shinohara A."/>
            <person name="Yoshida Y."/>
            <person name="Fujiwara M."/>
            <person name="Mori M."/>
            <person name="Tomita M."/>
            <person name="Arakawa K."/>
        </authorList>
    </citation>
    <scope>NUCLEOTIDE SEQUENCE [LARGE SCALE GENOMIC DNA]</scope>
</reference>
<feature type="non-terminal residue" evidence="1">
    <location>
        <position position="1"/>
    </location>
</feature>
<dbReference type="Proteomes" id="UP000499080">
    <property type="component" value="Unassembled WGS sequence"/>
</dbReference>
<dbReference type="AlphaFoldDB" id="A0A4Y2K9B3"/>
<dbReference type="EMBL" id="BGPR01004325">
    <property type="protein sequence ID" value="GBM98468.1"/>
    <property type="molecule type" value="Genomic_DNA"/>
</dbReference>
<accession>A0A4Y2K9B3</accession>
<comment type="caution">
    <text evidence="1">The sequence shown here is derived from an EMBL/GenBank/DDBJ whole genome shotgun (WGS) entry which is preliminary data.</text>
</comment>
<gene>
    <name evidence="1" type="ORF">AVEN_25947-2_1</name>
</gene>
<keyword evidence="2" id="KW-1185">Reference proteome</keyword>
<evidence type="ECO:0000313" key="1">
    <source>
        <dbReference type="EMBL" id="GBM98468.1"/>
    </source>
</evidence>
<sequence>NGISCFSPPCGQRLKEKKKGMLWWSILSFLDTLKDLVFNVEANIKSRCNHKKSWNICLQRNPNCK</sequence>
<protein>
    <submittedName>
        <fullName evidence="1">Uncharacterized protein</fullName>
    </submittedName>
</protein>